<dbReference type="RefSeq" id="WP_248996073.1">
    <property type="nucleotide sequence ID" value="NZ_JAKIKP010000008.1"/>
</dbReference>
<name>A0A9X1ZNY9_9GAMM</name>
<dbReference type="Gene3D" id="1.10.10.1130">
    <property type="entry name" value="Uncharacterised protein PF10982, DUF2789"/>
    <property type="match status" value="1"/>
</dbReference>
<accession>A0A9X1ZNY9</accession>
<organism evidence="1 2">
    <name type="scientific">Shewanella gaetbuli</name>
    <dbReference type="NCBI Taxonomy" id="220752"/>
    <lineage>
        <taxon>Bacteria</taxon>
        <taxon>Pseudomonadati</taxon>
        <taxon>Pseudomonadota</taxon>
        <taxon>Gammaproteobacteria</taxon>
        <taxon>Alteromonadales</taxon>
        <taxon>Shewanellaceae</taxon>
        <taxon>Shewanella</taxon>
    </lineage>
</organism>
<dbReference type="EMBL" id="JAKIKP010000008">
    <property type="protein sequence ID" value="MCL1143400.1"/>
    <property type="molecule type" value="Genomic_DNA"/>
</dbReference>
<evidence type="ECO:0000313" key="2">
    <source>
        <dbReference type="Proteomes" id="UP001139333"/>
    </source>
</evidence>
<dbReference type="AlphaFoldDB" id="A0A9X1ZNY9"/>
<dbReference type="InterPro" id="IPR038086">
    <property type="entry name" value="DUF2789_sf"/>
</dbReference>
<protein>
    <submittedName>
        <fullName evidence="1">DUF2789 domain-containing protein</fullName>
    </submittedName>
</protein>
<sequence length="83" mass="9518">MDTSNNNLQQLFQQLGLEHDDDSINEFIDTHQLAEDTLLIEASFWNNAQKAFIQEALSEDAQWAEVVDLLNVMLRKKPTDGIK</sequence>
<dbReference type="InterPro" id="IPR021250">
    <property type="entry name" value="DUF2789"/>
</dbReference>
<gene>
    <name evidence="1" type="ORF">L2672_11905</name>
</gene>
<reference evidence="1" key="1">
    <citation type="submission" date="2022-01" db="EMBL/GenBank/DDBJ databases">
        <title>Whole genome-based taxonomy of the Shewanellaceae.</title>
        <authorList>
            <person name="Martin-Rodriguez A.J."/>
        </authorList>
    </citation>
    <scope>NUCLEOTIDE SEQUENCE</scope>
    <source>
        <strain evidence="1">DSM 16422</strain>
    </source>
</reference>
<comment type="caution">
    <text evidence="1">The sequence shown here is derived from an EMBL/GenBank/DDBJ whole genome shotgun (WGS) entry which is preliminary data.</text>
</comment>
<dbReference type="Proteomes" id="UP001139333">
    <property type="component" value="Unassembled WGS sequence"/>
</dbReference>
<evidence type="ECO:0000313" key="1">
    <source>
        <dbReference type="EMBL" id="MCL1143400.1"/>
    </source>
</evidence>
<dbReference type="Pfam" id="PF10982">
    <property type="entry name" value="DUF2789"/>
    <property type="match status" value="1"/>
</dbReference>
<proteinExistence type="predicted"/>
<keyword evidence="2" id="KW-1185">Reference proteome</keyword>